<dbReference type="PANTHER" id="PTHR45642">
    <property type="entry name" value="GDSL ESTERASE/LIPASE EXL3"/>
    <property type="match status" value="1"/>
</dbReference>
<dbReference type="InterPro" id="IPR001087">
    <property type="entry name" value="GDSL"/>
</dbReference>
<comment type="caution">
    <text evidence="4">The sequence shown here is derived from an EMBL/GenBank/DDBJ whole genome shotgun (WGS) entry which is preliminary data.</text>
</comment>
<dbReference type="GO" id="GO:0016788">
    <property type="term" value="F:hydrolase activity, acting on ester bonds"/>
    <property type="evidence" value="ECO:0007669"/>
    <property type="project" value="InterPro"/>
</dbReference>
<evidence type="ECO:0000256" key="2">
    <source>
        <dbReference type="SAM" id="MobiDB-lite"/>
    </source>
</evidence>
<proteinExistence type="predicted"/>
<dbReference type="AlphaFoldDB" id="A0A1R0GWX1"/>
<keyword evidence="1 3" id="KW-0732">Signal</keyword>
<dbReference type="SUPFAM" id="SSF52266">
    <property type="entry name" value="SGNH hydrolase"/>
    <property type="match status" value="1"/>
</dbReference>
<dbReference type="InterPro" id="IPR050592">
    <property type="entry name" value="GDSL_lipolytic_enzyme"/>
</dbReference>
<dbReference type="EMBL" id="LSSL01002506">
    <property type="protein sequence ID" value="OLY81389.1"/>
    <property type="molecule type" value="Genomic_DNA"/>
</dbReference>
<feature type="signal peptide" evidence="3">
    <location>
        <begin position="1"/>
        <end position="18"/>
    </location>
</feature>
<gene>
    <name evidence="4" type="ORF">AYI68_g4509</name>
</gene>
<protein>
    <submittedName>
        <fullName evidence="4">Thermolabile hemolysin</fullName>
    </submittedName>
</protein>
<dbReference type="CDD" id="cd01846">
    <property type="entry name" value="fatty_acyltransferase_like"/>
    <property type="match status" value="1"/>
</dbReference>
<dbReference type="Pfam" id="PF00657">
    <property type="entry name" value="Lipase_GDSL"/>
    <property type="match status" value="1"/>
</dbReference>
<dbReference type="Gene3D" id="3.40.50.1110">
    <property type="entry name" value="SGNH hydrolase"/>
    <property type="match status" value="1"/>
</dbReference>
<evidence type="ECO:0000313" key="4">
    <source>
        <dbReference type="EMBL" id="OLY81389.1"/>
    </source>
</evidence>
<feature type="region of interest" description="Disordered" evidence="2">
    <location>
        <begin position="384"/>
        <end position="404"/>
    </location>
</feature>
<name>A0A1R0GWX1_9FUNG</name>
<dbReference type="STRING" id="133383.A0A1R0GWX1"/>
<sequence length="404" mass="44677">MVYKNLLLSAAFSLSVVAEYKDYLIVFGNSFSDIGNRNDFKYTVPWWNNRYSSGPVWDEYLASYNNYTLVNFAVGGAASNNTFLQSLVGVNVIYPSLLDQVSMYTETFKGLYTNNDLKNDVVAVEIGTNDILNSHDFIVNNTVNMQVFTDGVVLNTIAGINNLIEFGYRKILVANVPDIARMPNYVGSSQADLDVINDFVVQINTKLAGNLTYLQETSQNNIDYIRIVPFYETLDVLHDQTVSQAMKTTYLTESCYNIFNNGTYSACTDPDDYTYIDGVHITTRAHSLLAAVFAQIISNPTFKVTKESLISLISQYNVDQVTIKNNYLFSGSFIGSEGVEIIEYNIKNATSNAQSIAANKNSYSGSLTSSSFAPFATSSIISATPTSSYSSGPNHPVASRCRKH</sequence>
<dbReference type="Proteomes" id="UP000187455">
    <property type="component" value="Unassembled WGS sequence"/>
</dbReference>
<reference evidence="4 5" key="1">
    <citation type="journal article" date="2016" name="Mol. Biol. Evol.">
        <title>Genome-Wide Survey of Gut Fungi (Harpellales) Reveals the First Horizontally Transferred Ubiquitin Gene from a Mosquito Host.</title>
        <authorList>
            <person name="Wang Y."/>
            <person name="White M.M."/>
            <person name="Kvist S."/>
            <person name="Moncalvo J.M."/>
        </authorList>
    </citation>
    <scope>NUCLEOTIDE SEQUENCE [LARGE SCALE GENOMIC DNA]</scope>
    <source>
        <strain evidence="4 5">ALG-7-W6</strain>
    </source>
</reference>
<dbReference type="InterPro" id="IPR036514">
    <property type="entry name" value="SGNH_hydro_sf"/>
</dbReference>
<evidence type="ECO:0000313" key="5">
    <source>
        <dbReference type="Proteomes" id="UP000187455"/>
    </source>
</evidence>
<organism evidence="4 5">
    <name type="scientific">Smittium mucronatum</name>
    <dbReference type="NCBI Taxonomy" id="133383"/>
    <lineage>
        <taxon>Eukaryota</taxon>
        <taxon>Fungi</taxon>
        <taxon>Fungi incertae sedis</taxon>
        <taxon>Zoopagomycota</taxon>
        <taxon>Kickxellomycotina</taxon>
        <taxon>Harpellomycetes</taxon>
        <taxon>Harpellales</taxon>
        <taxon>Legeriomycetaceae</taxon>
        <taxon>Smittium</taxon>
    </lineage>
</organism>
<evidence type="ECO:0000256" key="3">
    <source>
        <dbReference type="SAM" id="SignalP"/>
    </source>
</evidence>
<evidence type="ECO:0000256" key="1">
    <source>
        <dbReference type="ARBA" id="ARBA00022729"/>
    </source>
</evidence>
<keyword evidence="5" id="KW-1185">Reference proteome</keyword>
<feature type="chain" id="PRO_5012141602" evidence="3">
    <location>
        <begin position="19"/>
        <end position="404"/>
    </location>
</feature>
<accession>A0A1R0GWX1</accession>
<dbReference type="OrthoDB" id="1600564at2759"/>
<dbReference type="PANTHER" id="PTHR45642:SF139">
    <property type="entry name" value="SGNH HYDROLASE-TYPE ESTERASE DOMAIN-CONTAINING PROTEIN"/>
    <property type="match status" value="1"/>
</dbReference>